<dbReference type="PANTHER" id="PTHR43690">
    <property type="entry name" value="NARDILYSIN"/>
    <property type="match status" value="1"/>
</dbReference>
<dbReference type="Proteomes" id="UP000596938">
    <property type="component" value="Unassembled WGS sequence"/>
</dbReference>
<dbReference type="InterPro" id="IPR007863">
    <property type="entry name" value="Peptidase_M16_C"/>
</dbReference>
<comment type="similarity">
    <text evidence="1">Belongs to the peptidase M16 family.</text>
</comment>
<keyword evidence="5" id="KW-0482">Metalloprotease</keyword>
<accession>A0ABQ1XK64</accession>
<keyword evidence="9" id="KW-1185">Reference proteome</keyword>
<evidence type="ECO:0000256" key="3">
    <source>
        <dbReference type="ARBA" id="ARBA00022801"/>
    </source>
</evidence>
<dbReference type="Pfam" id="PF05193">
    <property type="entry name" value="Peptidase_M16_C"/>
    <property type="match status" value="1"/>
</dbReference>
<reference evidence="9" key="1">
    <citation type="journal article" date="2019" name="Int. J. Syst. Evol. Microbiol.">
        <title>The Global Catalogue of Microorganisms (GCM) 10K type strain sequencing project: providing services to taxonomists for standard genome sequencing and annotation.</title>
        <authorList>
            <consortium name="The Broad Institute Genomics Platform"/>
            <consortium name="The Broad Institute Genome Sequencing Center for Infectious Disease"/>
            <person name="Wu L."/>
            <person name="Ma J."/>
        </authorList>
    </citation>
    <scope>NUCLEOTIDE SEQUENCE [LARGE SCALE GENOMIC DNA]</scope>
    <source>
        <strain evidence="9">CGMCC 1.1927</strain>
    </source>
</reference>
<dbReference type="InterPro" id="IPR011249">
    <property type="entry name" value="Metalloenz_LuxS/M16"/>
</dbReference>
<dbReference type="InterPro" id="IPR050626">
    <property type="entry name" value="Peptidase_M16"/>
</dbReference>
<dbReference type="PANTHER" id="PTHR43690:SF17">
    <property type="entry name" value="PROTEIN YHJJ"/>
    <property type="match status" value="1"/>
</dbReference>
<evidence type="ECO:0000256" key="4">
    <source>
        <dbReference type="ARBA" id="ARBA00022833"/>
    </source>
</evidence>
<keyword evidence="4" id="KW-0862">Zinc</keyword>
<sequence>MPTRTFISSTELHTFELGNGLRVVADYTDEVARTAVALHYGVGFRSEPESKEGFAHLFEHLMFQGSQRVPKGMFYAQVKATAGYVNGTTHQDYTDYQHLIAPWDLERTLYFEADRMRAPQFTRGTLQEQLELVQQEIYYNTAVEPYAGFPWPKAPNLLFDDYPNAHDGYGDMNRLRSISLDECAEFFHDWYTPENAVLTITGRHSKDEVKHLADRFFGPIPARPARINPPLDQSELTASRTATFSDPNVTRPGVSISYRIPGPDRDPTSYLSLNALAKLLSMQSLGATALVDIDAQTGYFGAFDAVTPEVFNVVLTVGKQSSCDAAIETFDRALMSFQDPAVVEQHLKPALGTLRRQYILTGTDLLDRCRFIGKSQLLFGNPNLISSLPQSVAALTATDVAGAARALVRKHRAIVQILPRNGTVIQTASGDLQKTLGAITIPDGRDSQAQALGWAPTQGLPSYSKMKEPESTGLTESLSFKTSIVRGIPVAHCRENRSPLVELRLRFTTQGIGWEDPWGVRRVVDGIRGSILSRYPKIAETLDLEITADGEIIEFAGRAETGGLRLWFSTVGECISRDWPSLTPSPQSPAQSLSMLSDIIARKLLIDAAGWVGTNPKSQAAPAEPPTSHSIFSTAAASLVVIGNLDADVLEEALSAMRLPAGDGAKDQAMIRPQRSNLYHTVPIDGTTTVVSSYFIEPDATHISEAARYITAALYGGSSLSRLHRNPRLETVTARTGGIVSRRTLAGQPVSATRIVASNSTITSAAKEMKREEKSFKAYPPAQAEILQAIKYCENELRNVSDSPRTKADYFARLMSRGVALNRYHHIGAELRQVTPDLVSTTFAHLFSGERITVIVGDPTKLEG</sequence>
<name>A0ABQ1XK64_9MICC</name>
<proteinExistence type="inferred from homology"/>
<feature type="domain" description="Peptidase M16 N-terminal" evidence="6">
    <location>
        <begin position="23"/>
        <end position="138"/>
    </location>
</feature>
<feature type="domain" description="Peptidase M16 C-terminal" evidence="7">
    <location>
        <begin position="177"/>
        <end position="338"/>
    </location>
</feature>
<evidence type="ECO:0000256" key="2">
    <source>
        <dbReference type="ARBA" id="ARBA00022670"/>
    </source>
</evidence>
<dbReference type="EMBL" id="BMKU01000005">
    <property type="protein sequence ID" value="GGG95930.1"/>
    <property type="molecule type" value="Genomic_DNA"/>
</dbReference>
<dbReference type="Gene3D" id="3.30.830.10">
    <property type="entry name" value="Metalloenzyme, LuxS/M16 peptidase-like"/>
    <property type="match status" value="3"/>
</dbReference>
<keyword evidence="3" id="KW-0378">Hydrolase</keyword>
<protein>
    <recommendedName>
        <fullName evidence="10">Zn-dependent peptidase</fullName>
    </recommendedName>
</protein>
<gene>
    <name evidence="8" type="ORF">GCM10011577_18800</name>
</gene>
<dbReference type="RefSeq" id="WP_188810476.1">
    <property type="nucleotide sequence ID" value="NZ_BAAAWV010000001.1"/>
</dbReference>
<organism evidence="8 9">
    <name type="scientific">Pseudarthrobacter polychromogenes</name>
    <dbReference type="NCBI Taxonomy" id="1676"/>
    <lineage>
        <taxon>Bacteria</taxon>
        <taxon>Bacillati</taxon>
        <taxon>Actinomycetota</taxon>
        <taxon>Actinomycetes</taxon>
        <taxon>Micrococcales</taxon>
        <taxon>Micrococcaceae</taxon>
        <taxon>Pseudarthrobacter</taxon>
    </lineage>
</organism>
<evidence type="ECO:0008006" key="10">
    <source>
        <dbReference type="Google" id="ProtNLM"/>
    </source>
</evidence>
<evidence type="ECO:0000259" key="7">
    <source>
        <dbReference type="Pfam" id="PF05193"/>
    </source>
</evidence>
<evidence type="ECO:0000259" key="6">
    <source>
        <dbReference type="Pfam" id="PF00675"/>
    </source>
</evidence>
<evidence type="ECO:0000313" key="8">
    <source>
        <dbReference type="EMBL" id="GGG95930.1"/>
    </source>
</evidence>
<evidence type="ECO:0000256" key="5">
    <source>
        <dbReference type="ARBA" id="ARBA00023049"/>
    </source>
</evidence>
<comment type="caution">
    <text evidence="8">The sequence shown here is derived from an EMBL/GenBank/DDBJ whole genome shotgun (WGS) entry which is preliminary data.</text>
</comment>
<dbReference type="Pfam" id="PF00675">
    <property type="entry name" value="Peptidase_M16"/>
    <property type="match status" value="1"/>
</dbReference>
<evidence type="ECO:0000313" key="9">
    <source>
        <dbReference type="Proteomes" id="UP000596938"/>
    </source>
</evidence>
<dbReference type="InterPro" id="IPR011765">
    <property type="entry name" value="Pept_M16_N"/>
</dbReference>
<keyword evidence="2" id="KW-0645">Protease</keyword>
<dbReference type="SUPFAM" id="SSF63411">
    <property type="entry name" value="LuxS/MPP-like metallohydrolase"/>
    <property type="match status" value="3"/>
</dbReference>
<evidence type="ECO:0000256" key="1">
    <source>
        <dbReference type="ARBA" id="ARBA00007261"/>
    </source>
</evidence>